<dbReference type="InterPro" id="IPR006058">
    <property type="entry name" value="2Fe2S_fd_BS"/>
</dbReference>
<keyword evidence="8" id="KW-1185">Reference proteome</keyword>
<dbReference type="AlphaFoldDB" id="A0AA37N494"/>
<dbReference type="InterPro" id="IPR036884">
    <property type="entry name" value="2Fe-2S-bd_dom_sf"/>
</dbReference>
<dbReference type="Gene3D" id="3.10.20.30">
    <property type="match status" value="1"/>
</dbReference>
<evidence type="ECO:0000256" key="5">
    <source>
        <dbReference type="ARBA" id="ARBA00023014"/>
    </source>
</evidence>
<dbReference type="InterPro" id="IPR001041">
    <property type="entry name" value="2Fe-2S_ferredoxin-type"/>
</dbReference>
<dbReference type="PANTHER" id="PTHR44379:SF8">
    <property type="entry name" value="XANTHINE DEHYDROGENASE IRON-SULFUR-BINDING SUBUNIT XDHC-RELATED"/>
    <property type="match status" value="1"/>
</dbReference>
<evidence type="ECO:0000256" key="3">
    <source>
        <dbReference type="ARBA" id="ARBA00023002"/>
    </source>
</evidence>
<dbReference type="SUPFAM" id="SSF54292">
    <property type="entry name" value="2Fe-2S ferredoxin-like"/>
    <property type="match status" value="1"/>
</dbReference>
<evidence type="ECO:0000256" key="4">
    <source>
        <dbReference type="ARBA" id="ARBA00023004"/>
    </source>
</evidence>
<evidence type="ECO:0000313" key="8">
    <source>
        <dbReference type="Proteomes" id="UP001055185"/>
    </source>
</evidence>
<gene>
    <name evidence="7" type="primary">xdhC1</name>
    <name evidence="7" type="ORF">JCM17207_22950</name>
</gene>
<keyword evidence="2" id="KW-0479">Metal-binding</keyword>
<dbReference type="PANTHER" id="PTHR44379">
    <property type="entry name" value="OXIDOREDUCTASE WITH IRON-SULFUR SUBUNIT"/>
    <property type="match status" value="1"/>
</dbReference>
<dbReference type="Pfam" id="PF00111">
    <property type="entry name" value="Fer2"/>
    <property type="match status" value="1"/>
</dbReference>
<evidence type="ECO:0000259" key="6">
    <source>
        <dbReference type="PROSITE" id="PS51085"/>
    </source>
</evidence>
<dbReference type="Proteomes" id="UP001055185">
    <property type="component" value="Unassembled WGS sequence"/>
</dbReference>
<dbReference type="Gene3D" id="1.10.150.120">
    <property type="entry name" value="[2Fe-2S]-binding domain"/>
    <property type="match status" value="1"/>
</dbReference>
<evidence type="ECO:0000256" key="1">
    <source>
        <dbReference type="ARBA" id="ARBA00022714"/>
    </source>
</evidence>
<keyword evidence="4" id="KW-0408">Iron</keyword>
<comment type="caution">
    <text evidence="7">The sequence shown here is derived from an EMBL/GenBank/DDBJ whole genome shotgun (WGS) entry which is preliminary data.</text>
</comment>
<dbReference type="RefSeq" id="WP_238317881.1">
    <property type="nucleotide sequence ID" value="NZ_BQKV01000104.1"/>
</dbReference>
<dbReference type="InterPro" id="IPR036010">
    <property type="entry name" value="2Fe-2S_ferredoxin-like_sf"/>
</dbReference>
<dbReference type="SUPFAM" id="SSF47741">
    <property type="entry name" value="CO dehydrogenase ISP C-domain like"/>
    <property type="match status" value="1"/>
</dbReference>
<dbReference type="InterPro" id="IPR002888">
    <property type="entry name" value="2Fe-2S-bd"/>
</dbReference>
<evidence type="ECO:0000313" key="7">
    <source>
        <dbReference type="EMBL" id="GJN65670.1"/>
    </source>
</evidence>
<dbReference type="GO" id="GO:0016491">
    <property type="term" value="F:oxidoreductase activity"/>
    <property type="evidence" value="ECO:0007669"/>
    <property type="project" value="UniProtKB-KW"/>
</dbReference>
<keyword evidence="3" id="KW-0560">Oxidoreductase</keyword>
<dbReference type="GO" id="GO:0051537">
    <property type="term" value="F:2 iron, 2 sulfur cluster binding"/>
    <property type="evidence" value="ECO:0007669"/>
    <property type="project" value="UniProtKB-KW"/>
</dbReference>
<keyword evidence="5" id="KW-0411">Iron-sulfur</keyword>
<dbReference type="InterPro" id="IPR012675">
    <property type="entry name" value="Beta-grasp_dom_sf"/>
</dbReference>
<organism evidence="7 8">
    <name type="scientific">Faecalibacterium gallinarum</name>
    <dbReference type="NCBI Taxonomy" id="2903556"/>
    <lineage>
        <taxon>Bacteria</taxon>
        <taxon>Bacillati</taxon>
        <taxon>Bacillota</taxon>
        <taxon>Clostridia</taxon>
        <taxon>Eubacteriales</taxon>
        <taxon>Oscillospiraceae</taxon>
        <taxon>Faecalibacterium</taxon>
    </lineage>
</organism>
<evidence type="ECO:0000256" key="2">
    <source>
        <dbReference type="ARBA" id="ARBA00022723"/>
    </source>
</evidence>
<feature type="domain" description="2Fe-2S ferredoxin-type" evidence="6">
    <location>
        <begin position="1"/>
        <end position="76"/>
    </location>
</feature>
<dbReference type="EMBL" id="BQKV01000104">
    <property type="protein sequence ID" value="GJN65670.1"/>
    <property type="molecule type" value="Genomic_DNA"/>
</dbReference>
<keyword evidence="1" id="KW-0001">2Fe-2S</keyword>
<dbReference type="InterPro" id="IPR051452">
    <property type="entry name" value="Diverse_Oxidoreductases"/>
</dbReference>
<dbReference type="GO" id="GO:0046872">
    <property type="term" value="F:metal ion binding"/>
    <property type="evidence" value="ECO:0007669"/>
    <property type="project" value="UniProtKB-KW"/>
</dbReference>
<proteinExistence type="predicted"/>
<reference evidence="7" key="1">
    <citation type="journal article" date="2022" name="Int. J. Syst. Evol. Microbiol.">
        <title>Genome-based, phenotypic and chemotaxonomic classification of Faecalibacterium strains: proposal of three novel species Faecalibacterium duncaniae sp. nov., Faecalibacterium hattorii sp. nov. and Faecalibacterium gallinarum sp. nov. .</title>
        <authorList>
            <person name="Sakamoto M."/>
            <person name="Sakurai N."/>
            <person name="Tanno H."/>
            <person name="Iino T."/>
            <person name="Ohkuma M."/>
            <person name="Endo A."/>
        </authorList>
    </citation>
    <scope>NUCLEOTIDE SEQUENCE</scope>
    <source>
        <strain evidence="7">JCM 17207</strain>
    </source>
</reference>
<accession>A0AA37N494</accession>
<protein>
    <submittedName>
        <fullName evidence="7">(2Fe-2S)-binding protein</fullName>
    </submittedName>
</protein>
<sequence>MEIQLTLNGRPVRASIEPDTLLIDFVRAHGCPSVKRGCETANCGLCTVLMDGVPVLSCSVLAARADGHSVQTLEGLQAEAEEFVSFIADQGAEQCGFCNPGYVMNTIALLRENPDPTDDEIRAYLAGNLCRCSGYEGQLRGIRAFLNAKKAKEAEPNA</sequence>
<dbReference type="PROSITE" id="PS00197">
    <property type="entry name" value="2FE2S_FER_1"/>
    <property type="match status" value="1"/>
</dbReference>
<name>A0AA37N494_9FIRM</name>
<dbReference type="Pfam" id="PF01799">
    <property type="entry name" value="Fer2_2"/>
    <property type="match status" value="1"/>
</dbReference>
<dbReference type="PROSITE" id="PS51085">
    <property type="entry name" value="2FE2S_FER_2"/>
    <property type="match status" value="1"/>
</dbReference>